<organism evidence="1 2">
    <name type="scientific">Acrocarpospora corrugata</name>
    <dbReference type="NCBI Taxonomy" id="35763"/>
    <lineage>
        <taxon>Bacteria</taxon>
        <taxon>Bacillati</taxon>
        <taxon>Actinomycetota</taxon>
        <taxon>Actinomycetes</taxon>
        <taxon>Streptosporangiales</taxon>
        <taxon>Streptosporangiaceae</taxon>
        <taxon>Acrocarpospora</taxon>
    </lineage>
</organism>
<sequence length="81" mass="8736">MVTVPARADLNVSRRQDLPALVGADDAKRAAWVRADTYAALLADLDASYHGQVFTAHRGLLAELLDTVNPTLRPHGSPHHA</sequence>
<accession>A0A5M3WBE9</accession>
<gene>
    <name evidence="1" type="ORF">Acor_83430</name>
</gene>
<protein>
    <submittedName>
        <fullName evidence="1">Uncharacterized protein</fullName>
    </submittedName>
</protein>
<proteinExistence type="predicted"/>
<evidence type="ECO:0000313" key="1">
    <source>
        <dbReference type="EMBL" id="GES06274.1"/>
    </source>
</evidence>
<dbReference type="EMBL" id="BLAD01000144">
    <property type="protein sequence ID" value="GES06274.1"/>
    <property type="molecule type" value="Genomic_DNA"/>
</dbReference>
<evidence type="ECO:0000313" key="2">
    <source>
        <dbReference type="Proteomes" id="UP000334990"/>
    </source>
</evidence>
<name>A0A5M3WBE9_9ACTN</name>
<comment type="caution">
    <text evidence="1">The sequence shown here is derived from an EMBL/GenBank/DDBJ whole genome shotgun (WGS) entry which is preliminary data.</text>
</comment>
<dbReference type="Proteomes" id="UP000334990">
    <property type="component" value="Unassembled WGS sequence"/>
</dbReference>
<keyword evidence="2" id="KW-1185">Reference proteome</keyword>
<reference evidence="1 2" key="1">
    <citation type="submission" date="2019-10" db="EMBL/GenBank/DDBJ databases">
        <title>Whole genome shotgun sequence of Acrocarpospora corrugata NBRC 13972.</title>
        <authorList>
            <person name="Ichikawa N."/>
            <person name="Kimura A."/>
            <person name="Kitahashi Y."/>
            <person name="Komaki H."/>
            <person name="Oguchi A."/>
        </authorList>
    </citation>
    <scope>NUCLEOTIDE SEQUENCE [LARGE SCALE GENOMIC DNA]</scope>
    <source>
        <strain evidence="1 2">NBRC 13972</strain>
    </source>
</reference>
<dbReference type="AlphaFoldDB" id="A0A5M3WBE9"/>